<keyword evidence="1" id="KW-0812">Transmembrane</keyword>
<organism evidence="3 4">
    <name type="scientific">Serinibacter arcticus</name>
    <dbReference type="NCBI Taxonomy" id="1655435"/>
    <lineage>
        <taxon>Bacteria</taxon>
        <taxon>Bacillati</taxon>
        <taxon>Actinomycetota</taxon>
        <taxon>Actinomycetes</taxon>
        <taxon>Micrococcales</taxon>
        <taxon>Beutenbergiaceae</taxon>
        <taxon>Serinibacter</taxon>
    </lineage>
</organism>
<name>A0A4Z1E2C6_9MICO</name>
<comment type="caution">
    <text evidence="3">The sequence shown here is derived from an EMBL/GenBank/DDBJ whole genome shotgun (WGS) entry which is preliminary data.</text>
</comment>
<dbReference type="Proteomes" id="UP000297318">
    <property type="component" value="Unassembled WGS sequence"/>
</dbReference>
<feature type="transmembrane region" description="Helical" evidence="1">
    <location>
        <begin position="114"/>
        <end position="136"/>
    </location>
</feature>
<keyword evidence="4" id="KW-1185">Reference proteome</keyword>
<feature type="domain" description="DUF1206" evidence="2">
    <location>
        <begin position="32"/>
        <end position="98"/>
    </location>
</feature>
<keyword evidence="1" id="KW-0472">Membrane</keyword>
<sequence>MTGGGSGSGSGIDSSTAKRHAGTAWERVARGGYAVSGVLHLVLGATIVSIGLGAGGEADQQAALGQLGGTPFGAAVLWVAVAAFVALGAWQLADAVTGRDEAVDRVKSAGRGGLYLALAFTAGSLALAGSSGSGSGSGSGDESAQGFAAGLMAAPAGRVLVAVVGLGILAGGVYHVVKGARKKFREDLRAAPGGELGRGVELLGTIGYAAKGVALAVVGGLFVLAAMTADPAQAQGVDGAVETLLGAPGGPVVVIAVGIGFAAYGLYSFARARYARM</sequence>
<dbReference type="RefSeq" id="WP_233251397.1">
    <property type="nucleotide sequence ID" value="NZ_RHPJ01000001.1"/>
</dbReference>
<feature type="transmembrane region" description="Helical" evidence="1">
    <location>
        <begin position="249"/>
        <end position="270"/>
    </location>
</feature>
<feature type="transmembrane region" description="Helical" evidence="1">
    <location>
        <begin position="72"/>
        <end position="93"/>
    </location>
</feature>
<dbReference type="EMBL" id="RHPJ01000001">
    <property type="protein sequence ID" value="TGO06155.1"/>
    <property type="molecule type" value="Genomic_DNA"/>
</dbReference>
<accession>A0A4Z1E2C6</accession>
<evidence type="ECO:0000259" key="2">
    <source>
        <dbReference type="Pfam" id="PF06724"/>
    </source>
</evidence>
<feature type="domain" description="DUF1206" evidence="2">
    <location>
        <begin position="107"/>
        <end position="181"/>
    </location>
</feature>
<gene>
    <name evidence="3" type="ORF">SERN_0347</name>
</gene>
<proteinExistence type="predicted"/>
<evidence type="ECO:0000313" key="3">
    <source>
        <dbReference type="EMBL" id="TGO06155.1"/>
    </source>
</evidence>
<keyword evidence="1" id="KW-1133">Transmembrane helix</keyword>
<feature type="transmembrane region" description="Helical" evidence="1">
    <location>
        <begin position="208"/>
        <end position="229"/>
    </location>
</feature>
<evidence type="ECO:0000256" key="1">
    <source>
        <dbReference type="SAM" id="Phobius"/>
    </source>
</evidence>
<dbReference type="InterPro" id="IPR009597">
    <property type="entry name" value="DUF1206"/>
</dbReference>
<feature type="domain" description="DUF1206" evidence="2">
    <location>
        <begin position="206"/>
        <end position="274"/>
    </location>
</feature>
<feature type="transmembrane region" description="Helical" evidence="1">
    <location>
        <begin position="156"/>
        <end position="177"/>
    </location>
</feature>
<evidence type="ECO:0000313" key="4">
    <source>
        <dbReference type="Proteomes" id="UP000297318"/>
    </source>
</evidence>
<feature type="transmembrane region" description="Helical" evidence="1">
    <location>
        <begin position="33"/>
        <end position="52"/>
    </location>
</feature>
<protein>
    <submittedName>
        <fullName evidence="3">Putative Membrane protein</fullName>
    </submittedName>
</protein>
<dbReference type="AlphaFoldDB" id="A0A4Z1E2C6"/>
<reference evidence="3 4" key="1">
    <citation type="submission" date="2018-11" db="EMBL/GenBank/DDBJ databases">
        <title>Complete genome sequencing of the Actinobacteria Serinibacter sp. K3-2.</title>
        <authorList>
            <person name="Rakitin A.L."/>
            <person name="Beletsky A.V."/>
            <person name="Mardanov A.V."/>
            <person name="Ravin N.V."/>
            <person name="Gromova A.S."/>
            <person name="Filippova S.N."/>
            <person name="Gal'Chenko V.F."/>
        </authorList>
    </citation>
    <scope>NUCLEOTIDE SEQUENCE [LARGE SCALE GENOMIC DNA]</scope>
    <source>
        <strain evidence="3 4">K3-2</strain>
    </source>
</reference>
<dbReference type="Pfam" id="PF06724">
    <property type="entry name" value="DUF1206"/>
    <property type="match status" value="3"/>
</dbReference>